<sequence>MQGQTVPVRQRSITVFLVDDHAVVRRGLAAYLELTADLRVVGEAGGGDAALRRLAASREPPDVVLMDLLMPGRDGIETTAAIVRRHPDVAVVVLSSFGEGERVRAALEAGASGYLLKDADPDEIADAVRAAARGETHLSGRVARCLTRELTAPHSGLSALTARERDILKLVARGHSNREIANQLTISERTARTHVSNVLAKLSLASRTQAALLAIREGLVAPPGRW</sequence>
<dbReference type="InterPro" id="IPR016032">
    <property type="entry name" value="Sig_transdc_resp-reg_C-effctor"/>
</dbReference>
<dbReference type="GO" id="GO:0000160">
    <property type="term" value="P:phosphorelay signal transduction system"/>
    <property type="evidence" value="ECO:0007669"/>
    <property type="project" value="InterPro"/>
</dbReference>
<dbReference type="PROSITE" id="PS50043">
    <property type="entry name" value="HTH_LUXR_2"/>
    <property type="match status" value="1"/>
</dbReference>
<dbReference type="InterPro" id="IPR011006">
    <property type="entry name" value="CheY-like_superfamily"/>
</dbReference>
<accession>A0A2V4AKJ5</accession>
<proteinExistence type="predicted"/>
<evidence type="ECO:0000256" key="1">
    <source>
        <dbReference type="ARBA" id="ARBA00022553"/>
    </source>
</evidence>
<dbReference type="InterPro" id="IPR000792">
    <property type="entry name" value="Tscrpt_reg_LuxR_C"/>
</dbReference>
<reference evidence="3 4" key="1">
    <citation type="submission" date="2016-07" db="EMBL/GenBank/DDBJ databases">
        <title>Draft genome sequence of Prauserella muralis DSM 45305, isolated from a mould-covered wall in an indoor environment.</title>
        <authorList>
            <person name="Ruckert C."/>
            <person name="Albersmeier A."/>
            <person name="Jiang C.-L."/>
            <person name="Jiang Y."/>
            <person name="Kalinowski J."/>
            <person name="Schneider O."/>
            <person name="Winkler A."/>
            <person name="Zotchev S.B."/>
        </authorList>
    </citation>
    <scope>NUCLEOTIDE SEQUENCE [LARGE SCALE GENOMIC DNA]</scope>
    <source>
        <strain evidence="3 4">DSM 45305</strain>
    </source>
</reference>
<keyword evidence="2 3" id="KW-0238">DNA-binding</keyword>
<dbReference type="PRINTS" id="PR00038">
    <property type="entry name" value="HTHLUXR"/>
</dbReference>
<dbReference type="Pfam" id="PF00072">
    <property type="entry name" value="Response_reg"/>
    <property type="match status" value="1"/>
</dbReference>
<keyword evidence="1" id="KW-0597">Phosphoprotein</keyword>
<dbReference type="SMART" id="SM00421">
    <property type="entry name" value="HTH_LUXR"/>
    <property type="match status" value="1"/>
</dbReference>
<dbReference type="Pfam" id="PF00196">
    <property type="entry name" value="GerE"/>
    <property type="match status" value="1"/>
</dbReference>
<name>A0A2V4AKJ5_9PSEU</name>
<dbReference type="SUPFAM" id="SSF46894">
    <property type="entry name" value="C-terminal effector domain of the bipartite response regulators"/>
    <property type="match status" value="1"/>
</dbReference>
<keyword evidence="4" id="KW-1185">Reference proteome</keyword>
<dbReference type="AlphaFoldDB" id="A0A2V4AKJ5"/>
<evidence type="ECO:0000313" key="4">
    <source>
        <dbReference type="Proteomes" id="UP000249915"/>
    </source>
</evidence>
<evidence type="ECO:0000256" key="2">
    <source>
        <dbReference type="ARBA" id="ARBA00023125"/>
    </source>
</evidence>
<dbReference type="PROSITE" id="PS50110">
    <property type="entry name" value="RESPONSE_REGULATORY"/>
    <property type="match status" value="1"/>
</dbReference>
<dbReference type="GO" id="GO:0006355">
    <property type="term" value="P:regulation of DNA-templated transcription"/>
    <property type="evidence" value="ECO:0007669"/>
    <property type="project" value="InterPro"/>
</dbReference>
<dbReference type="Gene3D" id="3.40.50.2300">
    <property type="match status" value="1"/>
</dbReference>
<organism evidence="3 4">
    <name type="scientific">Prauserella muralis</name>
    <dbReference type="NCBI Taxonomy" id="588067"/>
    <lineage>
        <taxon>Bacteria</taxon>
        <taxon>Bacillati</taxon>
        <taxon>Actinomycetota</taxon>
        <taxon>Actinomycetes</taxon>
        <taxon>Pseudonocardiales</taxon>
        <taxon>Pseudonocardiaceae</taxon>
        <taxon>Prauserella</taxon>
    </lineage>
</organism>
<dbReference type="CDD" id="cd06170">
    <property type="entry name" value="LuxR_C_like"/>
    <property type="match status" value="1"/>
</dbReference>
<dbReference type="OrthoDB" id="9808843at2"/>
<dbReference type="SMART" id="SM00448">
    <property type="entry name" value="REC"/>
    <property type="match status" value="1"/>
</dbReference>
<dbReference type="GO" id="GO:0003677">
    <property type="term" value="F:DNA binding"/>
    <property type="evidence" value="ECO:0007669"/>
    <property type="project" value="UniProtKB-KW"/>
</dbReference>
<dbReference type="PANTHER" id="PTHR43214:SF43">
    <property type="entry name" value="TWO-COMPONENT RESPONSE REGULATOR"/>
    <property type="match status" value="1"/>
</dbReference>
<dbReference type="PANTHER" id="PTHR43214">
    <property type="entry name" value="TWO-COMPONENT RESPONSE REGULATOR"/>
    <property type="match status" value="1"/>
</dbReference>
<dbReference type="RefSeq" id="WP_112283869.1">
    <property type="nucleotide sequence ID" value="NZ_MASW01000006.1"/>
</dbReference>
<protein>
    <submittedName>
        <fullName evidence="3">DNA-binding response regulator</fullName>
    </submittedName>
</protein>
<dbReference type="CDD" id="cd17535">
    <property type="entry name" value="REC_NarL-like"/>
    <property type="match status" value="1"/>
</dbReference>
<comment type="caution">
    <text evidence="3">The sequence shown here is derived from an EMBL/GenBank/DDBJ whole genome shotgun (WGS) entry which is preliminary data.</text>
</comment>
<evidence type="ECO:0000313" key="3">
    <source>
        <dbReference type="EMBL" id="PXY20797.1"/>
    </source>
</evidence>
<dbReference type="InterPro" id="IPR001789">
    <property type="entry name" value="Sig_transdc_resp-reg_receiver"/>
</dbReference>
<dbReference type="InterPro" id="IPR058245">
    <property type="entry name" value="NreC/VraR/RcsB-like_REC"/>
</dbReference>
<dbReference type="InterPro" id="IPR039420">
    <property type="entry name" value="WalR-like"/>
</dbReference>
<dbReference type="SUPFAM" id="SSF52172">
    <property type="entry name" value="CheY-like"/>
    <property type="match status" value="1"/>
</dbReference>
<dbReference type="Proteomes" id="UP000249915">
    <property type="component" value="Unassembled WGS sequence"/>
</dbReference>
<dbReference type="EMBL" id="MASW01000006">
    <property type="protein sequence ID" value="PXY20797.1"/>
    <property type="molecule type" value="Genomic_DNA"/>
</dbReference>
<gene>
    <name evidence="3" type="ORF">BAY60_25125</name>
</gene>